<feature type="signal peptide" evidence="1">
    <location>
        <begin position="1"/>
        <end position="18"/>
    </location>
</feature>
<sequence>MLLLKPLLLLPLPLWCFGGLTPHIPSFWLGELSG</sequence>
<feature type="chain" id="PRO_5015163381" evidence="1">
    <location>
        <begin position="19"/>
        <end position="34"/>
    </location>
</feature>
<dbReference type="EMBL" id="GGEC01078211">
    <property type="protein sequence ID" value="MBX58695.1"/>
    <property type="molecule type" value="Transcribed_RNA"/>
</dbReference>
<evidence type="ECO:0000313" key="2">
    <source>
        <dbReference type="EMBL" id="MBX58695.1"/>
    </source>
</evidence>
<proteinExistence type="predicted"/>
<name>A0A2P2PVF7_RHIMU</name>
<organism evidence="2">
    <name type="scientific">Rhizophora mucronata</name>
    <name type="common">Asiatic mangrove</name>
    <dbReference type="NCBI Taxonomy" id="61149"/>
    <lineage>
        <taxon>Eukaryota</taxon>
        <taxon>Viridiplantae</taxon>
        <taxon>Streptophyta</taxon>
        <taxon>Embryophyta</taxon>
        <taxon>Tracheophyta</taxon>
        <taxon>Spermatophyta</taxon>
        <taxon>Magnoliopsida</taxon>
        <taxon>eudicotyledons</taxon>
        <taxon>Gunneridae</taxon>
        <taxon>Pentapetalae</taxon>
        <taxon>rosids</taxon>
        <taxon>fabids</taxon>
        <taxon>Malpighiales</taxon>
        <taxon>Rhizophoraceae</taxon>
        <taxon>Rhizophora</taxon>
    </lineage>
</organism>
<keyword evidence="1" id="KW-0732">Signal</keyword>
<evidence type="ECO:0000256" key="1">
    <source>
        <dbReference type="SAM" id="SignalP"/>
    </source>
</evidence>
<reference evidence="2" key="1">
    <citation type="submission" date="2018-02" db="EMBL/GenBank/DDBJ databases">
        <title>Rhizophora mucronata_Transcriptome.</title>
        <authorList>
            <person name="Meera S.P."/>
            <person name="Sreeshan A."/>
            <person name="Augustine A."/>
        </authorList>
    </citation>
    <scope>NUCLEOTIDE SEQUENCE</scope>
    <source>
        <tissue evidence="2">Leaf</tissue>
    </source>
</reference>
<protein>
    <submittedName>
        <fullName evidence="2">Uncharacterized protein</fullName>
    </submittedName>
</protein>
<accession>A0A2P2PVF7</accession>
<dbReference type="AlphaFoldDB" id="A0A2P2PVF7"/>